<dbReference type="AlphaFoldDB" id="A0AAV7ER46"/>
<keyword evidence="3" id="KW-1185">Reference proteome</keyword>
<accession>A0AAV7ER46</accession>
<feature type="compositionally biased region" description="Basic and acidic residues" evidence="1">
    <location>
        <begin position="155"/>
        <end position="171"/>
    </location>
</feature>
<evidence type="ECO:0000256" key="1">
    <source>
        <dbReference type="SAM" id="MobiDB-lite"/>
    </source>
</evidence>
<organism evidence="2 3">
    <name type="scientific">Aristolochia fimbriata</name>
    <name type="common">White veined hardy Dutchman's pipe vine</name>
    <dbReference type="NCBI Taxonomy" id="158543"/>
    <lineage>
        <taxon>Eukaryota</taxon>
        <taxon>Viridiplantae</taxon>
        <taxon>Streptophyta</taxon>
        <taxon>Embryophyta</taxon>
        <taxon>Tracheophyta</taxon>
        <taxon>Spermatophyta</taxon>
        <taxon>Magnoliopsida</taxon>
        <taxon>Magnoliidae</taxon>
        <taxon>Piperales</taxon>
        <taxon>Aristolochiaceae</taxon>
        <taxon>Aristolochia</taxon>
    </lineage>
</organism>
<evidence type="ECO:0000313" key="3">
    <source>
        <dbReference type="Proteomes" id="UP000825729"/>
    </source>
</evidence>
<gene>
    <name evidence="2" type="ORF">H6P81_010086</name>
</gene>
<feature type="region of interest" description="Disordered" evidence="1">
    <location>
        <begin position="132"/>
        <end position="193"/>
    </location>
</feature>
<feature type="compositionally biased region" description="Basic and acidic residues" evidence="1">
    <location>
        <begin position="101"/>
        <end position="116"/>
    </location>
</feature>
<comment type="caution">
    <text evidence="2">The sequence shown here is derived from an EMBL/GenBank/DDBJ whole genome shotgun (WGS) entry which is preliminary data.</text>
</comment>
<feature type="region of interest" description="Disordered" evidence="1">
    <location>
        <begin position="99"/>
        <end position="120"/>
    </location>
</feature>
<evidence type="ECO:0000313" key="2">
    <source>
        <dbReference type="EMBL" id="KAG9450121.1"/>
    </source>
</evidence>
<sequence length="193" mass="20712">MAFSSFGLTALPAPSTGMHGTRSRGRPLTNAVAHVFQIRCRKVQDSSQPLISRRDATVCLISSVASVLYATSPAEAQPLNLDIGNILKEKLDMVLQKAGLVKKEEPSPPTTEEKSPSGHQFMEQLEILKEKVGLSRDSSSSGEKDSTQGSLVMEKFGKVNEKVRLSTKDDPSPAGEEVALSEKEVNSSGSGKE</sequence>
<feature type="compositionally biased region" description="Basic and acidic residues" evidence="1">
    <location>
        <begin position="180"/>
        <end position="193"/>
    </location>
</feature>
<dbReference type="EMBL" id="JAINDJ010000004">
    <property type="protein sequence ID" value="KAG9450121.1"/>
    <property type="molecule type" value="Genomic_DNA"/>
</dbReference>
<proteinExistence type="predicted"/>
<reference evidence="2 3" key="1">
    <citation type="submission" date="2021-07" db="EMBL/GenBank/DDBJ databases">
        <title>The Aristolochia fimbriata genome: insights into angiosperm evolution, floral development and chemical biosynthesis.</title>
        <authorList>
            <person name="Jiao Y."/>
        </authorList>
    </citation>
    <scope>NUCLEOTIDE SEQUENCE [LARGE SCALE GENOMIC DNA]</scope>
    <source>
        <strain evidence="2">IBCAS-2021</strain>
        <tissue evidence="2">Leaf</tissue>
    </source>
</reference>
<protein>
    <submittedName>
        <fullName evidence="2">Uncharacterized protein</fullName>
    </submittedName>
</protein>
<dbReference type="Proteomes" id="UP000825729">
    <property type="component" value="Unassembled WGS sequence"/>
</dbReference>
<name>A0AAV7ER46_ARIFI</name>